<feature type="compositionally biased region" description="Basic and acidic residues" evidence="1">
    <location>
        <begin position="64"/>
        <end position="88"/>
    </location>
</feature>
<feature type="domain" description="Poly(A) polymerase central" evidence="2">
    <location>
        <begin position="2"/>
        <end position="46"/>
    </location>
</feature>
<keyword evidence="4" id="KW-1185">Reference proteome</keyword>
<evidence type="ECO:0000256" key="1">
    <source>
        <dbReference type="SAM" id="MobiDB-lite"/>
    </source>
</evidence>
<protein>
    <recommendedName>
        <fullName evidence="2">Poly(A) polymerase central domain-containing protein</fullName>
    </recommendedName>
</protein>
<evidence type="ECO:0000313" key="4">
    <source>
        <dbReference type="Proteomes" id="UP000265618"/>
    </source>
</evidence>
<sequence>ERERDMAIITPAYPAFNSTDKVTEQTLQIMVREFIIAYKATRSVFVQGLQILKHTDVSAPPAKRQADSECVEGEREGERGVELVKTEPTSTRDVRLSPDLWKSVFAPIDFFSRY</sequence>
<comment type="caution">
    <text evidence="3">The sequence shown here is derived from an EMBL/GenBank/DDBJ whole genome shotgun (WGS) entry which is preliminary data.</text>
</comment>
<organism evidence="3 4">
    <name type="scientific">Kipferlia bialata</name>
    <dbReference type="NCBI Taxonomy" id="797122"/>
    <lineage>
        <taxon>Eukaryota</taxon>
        <taxon>Metamonada</taxon>
        <taxon>Carpediemonas-like organisms</taxon>
        <taxon>Kipferlia</taxon>
    </lineage>
</organism>
<proteinExistence type="predicted"/>
<reference evidence="3 4" key="1">
    <citation type="journal article" date="2018" name="PLoS ONE">
        <title>The draft genome of Kipferlia bialata reveals reductive genome evolution in fornicate parasites.</title>
        <authorList>
            <person name="Tanifuji G."/>
            <person name="Takabayashi S."/>
            <person name="Kume K."/>
            <person name="Takagi M."/>
            <person name="Nakayama T."/>
            <person name="Kamikawa R."/>
            <person name="Inagaki Y."/>
            <person name="Hashimoto T."/>
        </authorList>
    </citation>
    <scope>NUCLEOTIDE SEQUENCE [LARGE SCALE GENOMIC DNA]</scope>
    <source>
        <strain evidence="3">NY0173</strain>
    </source>
</reference>
<evidence type="ECO:0000313" key="3">
    <source>
        <dbReference type="EMBL" id="GIQ91918.1"/>
    </source>
</evidence>
<dbReference type="InterPro" id="IPR007012">
    <property type="entry name" value="PolA_pol_cen_dom"/>
</dbReference>
<feature type="non-terminal residue" evidence="3">
    <location>
        <position position="114"/>
    </location>
</feature>
<dbReference type="AlphaFoldDB" id="A0A9K3GQZ7"/>
<accession>A0A9K3GQZ7</accession>
<gene>
    <name evidence="3" type="ORF">KIPB_015388</name>
</gene>
<dbReference type="Proteomes" id="UP000265618">
    <property type="component" value="Unassembled WGS sequence"/>
</dbReference>
<dbReference type="Gene3D" id="1.10.1410.10">
    <property type="match status" value="1"/>
</dbReference>
<evidence type="ECO:0000259" key="2">
    <source>
        <dbReference type="Pfam" id="PF04928"/>
    </source>
</evidence>
<dbReference type="GO" id="GO:1990817">
    <property type="term" value="F:poly(A) RNA polymerase activity"/>
    <property type="evidence" value="ECO:0007669"/>
    <property type="project" value="InterPro"/>
</dbReference>
<dbReference type="EMBL" id="BDIP01008583">
    <property type="protein sequence ID" value="GIQ91918.1"/>
    <property type="molecule type" value="Genomic_DNA"/>
</dbReference>
<feature type="non-terminal residue" evidence="3">
    <location>
        <position position="1"/>
    </location>
</feature>
<dbReference type="SUPFAM" id="SSF81631">
    <property type="entry name" value="PAP/OAS1 substrate-binding domain"/>
    <property type="match status" value="1"/>
</dbReference>
<name>A0A9K3GQZ7_9EUKA</name>
<dbReference type="Pfam" id="PF04928">
    <property type="entry name" value="PAP_central"/>
    <property type="match status" value="1"/>
</dbReference>
<feature type="region of interest" description="Disordered" evidence="1">
    <location>
        <begin position="57"/>
        <end position="88"/>
    </location>
</feature>